<evidence type="ECO:0000256" key="2">
    <source>
        <dbReference type="ARBA" id="ARBA00022448"/>
    </source>
</evidence>
<feature type="transmembrane region" description="Helical" evidence="7">
    <location>
        <begin position="140"/>
        <end position="160"/>
    </location>
</feature>
<dbReference type="GO" id="GO:0016020">
    <property type="term" value="C:membrane"/>
    <property type="evidence" value="ECO:0007669"/>
    <property type="project" value="UniProtKB-SubCell"/>
</dbReference>
<feature type="transmembrane region" description="Helical" evidence="7">
    <location>
        <begin position="112"/>
        <end position="134"/>
    </location>
</feature>
<feature type="transmembrane region" description="Helical" evidence="7">
    <location>
        <begin position="206"/>
        <end position="230"/>
    </location>
</feature>
<feature type="transmembrane region" description="Helical" evidence="7">
    <location>
        <begin position="52"/>
        <end position="70"/>
    </location>
</feature>
<feature type="transmembrane region" description="Helical" evidence="7">
    <location>
        <begin position="20"/>
        <end position="40"/>
    </location>
</feature>
<dbReference type="OrthoDB" id="5086884at2759"/>
<dbReference type="PANTHER" id="PTHR23506">
    <property type="entry name" value="GH10249P"/>
    <property type="match status" value="1"/>
</dbReference>
<accession>A0A2J5I8R6</accession>
<keyword evidence="4 7" id="KW-1133">Transmembrane helix</keyword>
<dbReference type="InterPro" id="IPR036259">
    <property type="entry name" value="MFS_trans_sf"/>
</dbReference>
<dbReference type="Gene3D" id="1.20.1250.20">
    <property type="entry name" value="MFS general substrate transporter like domains"/>
    <property type="match status" value="2"/>
</dbReference>
<evidence type="ECO:0000256" key="1">
    <source>
        <dbReference type="ARBA" id="ARBA00004141"/>
    </source>
</evidence>
<dbReference type="GO" id="GO:0022857">
    <property type="term" value="F:transmembrane transporter activity"/>
    <property type="evidence" value="ECO:0007669"/>
    <property type="project" value="InterPro"/>
</dbReference>
<evidence type="ECO:0000256" key="6">
    <source>
        <dbReference type="SAM" id="MobiDB-lite"/>
    </source>
</evidence>
<keyword evidence="2" id="KW-0813">Transport</keyword>
<reference evidence="10" key="1">
    <citation type="submission" date="2017-12" db="EMBL/GenBank/DDBJ databases">
        <authorList>
            <consortium name="DOE Joint Genome Institute"/>
            <person name="Mondo S.J."/>
            <person name="Kjaerbolling I."/>
            <person name="Vesth T.C."/>
            <person name="Frisvad J.C."/>
            <person name="Nybo J.L."/>
            <person name="Theobald S."/>
            <person name="Kuo A."/>
            <person name="Bowyer P."/>
            <person name="Matsuda Y."/>
            <person name="Lyhne E.K."/>
            <person name="Kogle M.E."/>
            <person name="Clum A."/>
            <person name="Lipzen A."/>
            <person name="Salamov A."/>
            <person name="Ngan C.Y."/>
            <person name="Daum C."/>
            <person name="Chiniquy J."/>
            <person name="Barry K."/>
            <person name="LaButti K."/>
            <person name="Haridas S."/>
            <person name="Simmons B.A."/>
            <person name="Magnuson J.K."/>
            <person name="Mortensen U.H."/>
            <person name="Larsen T.O."/>
            <person name="Grigoriev I.V."/>
            <person name="Baker S.E."/>
            <person name="Andersen M.R."/>
            <person name="Nordberg H.P."/>
            <person name="Cantor M.N."/>
            <person name="Hua S.X."/>
        </authorList>
    </citation>
    <scope>NUCLEOTIDE SEQUENCE [LARGE SCALE GENOMIC DNA]</scope>
    <source>
        <strain evidence="10">IBT 19404</strain>
    </source>
</reference>
<feature type="transmembrane region" description="Helical" evidence="7">
    <location>
        <begin position="302"/>
        <end position="325"/>
    </location>
</feature>
<evidence type="ECO:0000313" key="9">
    <source>
        <dbReference type="EMBL" id="PLN86429.1"/>
    </source>
</evidence>
<sequence length="408" mass="43664">MARDVWRSSVAFVTVVVVQRWSSILLASYGGSILFGSLLFGWVGDQTKAKQVPFLLGMAVVGGATVLFFLTKMLSLVLLARLLQGLSTAIVFTIGFSLLLETVGSKRIGRAVGFTSMSLSLGLFSGPIVGGFVYDHAGYFAVFVPAFALITLEIILRLLLRPRPPVRQNNDTRCLPDENDPLLPDTDTQPASAVTAPSILLRLPRFLVAMTGMCLLNTFMTAFEAVLPVYLRSVFHYSPNQIAIVFLSNTLPMILSPLSGSIVDRIGPFWPAVAGFAVAGPSMMLLALIQHNSPTNSLMLRAFLFFFGCGVSMAMPAVMAEISMATEAVEARHPGIFGRYSAYSQTYGLSNAAFAGGTLAGPLLGGYISEWAGWGKMVIVLGGLSLGMVVLVVAFTEQEAVVVEGDEL</sequence>
<organism evidence="9 10">
    <name type="scientific">Aspergillus taichungensis</name>
    <dbReference type="NCBI Taxonomy" id="482145"/>
    <lineage>
        <taxon>Eukaryota</taxon>
        <taxon>Fungi</taxon>
        <taxon>Dikarya</taxon>
        <taxon>Ascomycota</taxon>
        <taxon>Pezizomycotina</taxon>
        <taxon>Eurotiomycetes</taxon>
        <taxon>Eurotiomycetidae</taxon>
        <taxon>Eurotiales</taxon>
        <taxon>Aspergillaceae</taxon>
        <taxon>Aspergillus</taxon>
        <taxon>Aspergillus subgen. Circumdati</taxon>
    </lineage>
</organism>
<dbReference type="EMBL" id="KZ559498">
    <property type="protein sequence ID" value="PLN86429.1"/>
    <property type="molecule type" value="Genomic_DNA"/>
</dbReference>
<dbReference type="InterPro" id="IPR050930">
    <property type="entry name" value="MFS_Vesicular_Transporter"/>
</dbReference>
<evidence type="ECO:0000313" key="10">
    <source>
        <dbReference type="Proteomes" id="UP000235023"/>
    </source>
</evidence>
<comment type="subcellular location">
    <subcellularLocation>
        <location evidence="1">Membrane</location>
        <topology evidence="1">Multi-pass membrane protein</topology>
    </subcellularLocation>
</comment>
<evidence type="ECO:0000256" key="4">
    <source>
        <dbReference type="ARBA" id="ARBA00022989"/>
    </source>
</evidence>
<dbReference type="SUPFAM" id="SSF103473">
    <property type="entry name" value="MFS general substrate transporter"/>
    <property type="match status" value="1"/>
</dbReference>
<proteinExistence type="predicted"/>
<gene>
    <name evidence="9" type="ORF">BDW42DRAFT_182423</name>
</gene>
<feature type="domain" description="Major facilitator superfamily (MFS) profile" evidence="8">
    <location>
        <begin position="1"/>
        <end position="400"/>
    </location>
</feature>
<dbReference type="PANTHER" id="PTHR23506:SF23">
    <property type="entry name" value="GH10249P"/>
    <property type="match status" value="1"/>
</dbReference>
<feature type="transmembrane region" description="Helical" evidence="7">
    <location>
        <begin position="269"/>
        <end position="290"/>
    </location>
</feature>
<dbReference type="PROSITE" id="PS50850">
    <property type="entry name" value="MFS"/>
    <property type="match status" value="1"/>
</dbReference>
<dbReference type="InterPro" id="IPR011701">
    <property type="entry name" value="MFS"/>
</dbReference>
<keyword evidence="3 7" id="KW-0812">Transmembrane</keyword>
<evidence type="ECO:0000259" key="8">
    <source>
        <dbReference type="PROSITE" id="PS50850"/>
    </source>
</evidence>
<keyword evidence="5 7" id="KW-0472">Membrane</keyword>
<dbReference type="Proteomes" id="UP000235023">
    <property type="component" value="Unassembled WGS sequence"/>
</dbReference>
<feature type="transmembrane region" description="Helical" evidence="7">
    <location>
        <begin position="374"/>
        <end position="395"/>
    </location>
</feature>
<keyword evidence="10" id="KW-1185">Reference proteome</keyword>
<protein>
    <submittedName>
        <fullName evidence="9">MFS general substrate transporter</fullName>
    </submittedName>
</protein>
<feature type="transmembrane region" description="Helical" evidence="7">
    <location>
        <begin position="346"/>
        <end position="368"/>
    </location>
</feature>
<dbReference type="InterPro" id="IPR020846">
    <property type="entry name" value="MFS_dom"/>
</dbReference>
<evidence type="ECO:0000256" key="5">
    <source>
        <dbReference type="ARBA" id="ARBA00023136"/>
    </source>
</evidence>
<feature type="region of interest" description="Disordered" evidence="6">
    <location>
        <begin position="170"/>
        <end position="190"/>
    </location>
</feature>
<name>A0A2J5I8R6_9EURO</name>
<evidence type="ECO:0000256" key="3">
    <source>
        <dbReference type="ARBA" id="ARBA00022692"/>
    </source>
</evidence>
<evidence type="ECO:0000256" key="7">
    <source>
        <dbReference type="SAM" id="Phobius"/>
    </source>
</evidence>
<feature type="transmembrane region" description="Helical" evidence="7">
    <location>
        <begin position="242"/>
        <end position="262"/>
    </location>
</feature>
<dbReference type="Pfam" id="PF07690">
    <property type="entry name" value="MFS_1"/>
    <property type="match status" value="1"/>
</dbReference>
<dbReference type="CDD" id="cd17325">
    <property type="entry name" value="MFS_MdtG_SLC18_like"/>
    <property type="match status" value="1"/>
</dbReference>
<dbReference type="AlphaFoldDB" id="A0A2J5I8R6"/>